<protein>
    <submittedName>
        <fullName evidence="2">Uncharacterized protein</fullName>
    </submittedName>
</protein>
<evidence type="ECO:0000256" key="1">
    <source>
        <dbReference type="SAM" id="MobiDB-lite"/>
    </source>
</evidence>
<gene>
    <name evidence="2" type="ORF">UY3_00834</name>
</gene>
<evidence type="ECO:0000313" key="2">
    <source>
        <dbReference type="EMBL" id="EMP41910.1"/>
    </source>
</evidence>
<dbReference type="Proteomes" id="UP000031443">
    <property type="component" value="Unassembled WGS sequence"/>
</dbReference>
<proteinExistence type="predicted"/>
<reference evidence="3" key="1">
    <citation type="journal article" date="2013" name="Nat. Genet.">
        <title>The draft genomes of soft-shell turtle and green sea turtle yield insights into the development and evolution of the turtle-specific body plan.</title>
        <authorList>
            <person name="Wang Z."/>
            <person name="Pascual-Anaya J."/>
            <person name="Zadissa A."/>
            <person name="Li W."/>
            <person name="Niimura Y."/>
            <person name="Huang Z."/>
            <person name="Li C."/>
            <person name="White S."/>
            <person name="Xiong Z."/>
            <person name="Fang D."/>
            <person name="Wang B."/>
            <person name="Ming Y."/>
            <person name="Chen Y."/>
            <person name="Zheng Y."/>
            <person name="Kuraku S."/>
            <person name="Pignatelli M."/>
            <person name="Herrero J."/>
            <person name="Beal K."/>
            <person name="Nozawa M."/>
            <person name="Li Q."/>
            <person name="Wang J."/>
            <person name="Zhang H."/>
            <person name="Yu L."/>
            <person name="Shigenobu S."/>
            <person name="Wang J."/>
            <person name="Liu J."/>
            <person name="Flicek P."/>
            <person name="Searle S."/>
            <person name="Wang J."/>
            <person name="Kuratani S."/>
            <person name="Yin Y."/>
            <person name="Aken B."/>
            <person name="Zhang G."/>
            <person name="Irie N."/>
        </authorList>
    </citation>
    <scope>NUCLEOTIDE SEQUENCE [LARGE SCALE GENOMIC DNA]</scope>
</reference>
<dbReference type="AlphaFoldDB" id="M7C186"/>
<dbReference type="EMBL" id="KB480855">
    <property type="protein sequence ID" value="EMP41910.1"/>
    <property type="molecule type" value="Genomic_DNA"/>
</dbReference>
<accession>M7C186</accession>
<feature type="region of interest" description="Disordered" evidence="1">
    <location>
        <begin position="1"/>
        <end position="33"/>
    </location>
</feature>
<keyword evidence="3" id="KW-1185">Reference proteome</keyword>
<sequence>MGAAGRVASMSLGPRRFPQPPLAWSGEPRPVGALDRPNLQTGQHLDAPVKNQDPIVVSAAQKQNDQVFPAPNGLQSKFMTEKTGVRDLLLYSNGSKEIIAGWHDKVSYNEGRNKAALPRNLQQRIAEYLQDSFLEITMEDSRDILVYVNKLFCHDLTA</sequence>
<evidence type="ECO:0000313" key="3">
    <source>
        <dbReference type="Proteomes" id="UP000031443"/>
    </source>
</evidence>
<organism evidence="2 3">
    <name type="scientific">Chelonia mydas</name>
    <name type="common">Green sea-turtle</name>
    <name type="synonym">Chelonia agassizi</name>
    <dbReference type="NCBI Taxonomy" id="8469"/>
    <lineage>
        <taxon>Eukaryota</taxon>
        <taxon>Metazoa</taxon>
        <taxon>Chordata</taxon>
        <taxon>Craniata</taxon>
        <taxon>Vertebrata</taxon>
        <taxon>Euteleostomi</taxon>
        <taxon>Archelosauria</taxon>
        <taxon>Testudinata</taxon>
        <taxon>Testudines</taxon>
        <taxon>Cryptodira</taxon>
        <taxon>Durocryptodira</taxon>
        <taxon>Americhelydia</taxon>
        <taxon>Chelonioidea</taxon>
        <taxon>Cheloniidae</taxon>
        <taxon>Chelonia</taxon>
    </lineage>
</organism>
<name>M7C186_CHEMY</name>